<dbReference type="STRING" id="2082308.A0A2K1QMT5"/>
<evidence type="ECO:0000256" key="1">
    <source>
        <dbReference type="ARBA" id="ARBA00004123"/>
    </source>
</evidence>
<sequence>MDEDLDHASLSAFYGTLAVSALSLGGVSRSQDWQEKGLMYKQRAREHTRLMLRTAYDVPKKTKYKSLLIALLTMVRVSIISGNRDQADCYLLETEKLIRLKGLPAQNKSRKRRLLHHCYAFERFLHESTGMFGINLNHRLHVQSAVAMSGLLVYGQDSGVFRLPDSSNLDQEMLWIKSQEEGENDLHLEKPGIWAGSLYEEIFGVPEEWFLLLSMVIRLGNEKDSANVGNDSEALPLREFLTRAKAIERRIRQISSTVVYVAGETADMLGVMKDGLMIYFYRRVYDVESSMMQPIVRGISDYLASRTDLDPGSLHGSFLLAWTAFIAACEAEDEKTQERFSLWFKDAARKSGLPSFTNTLGIIEKVWSERANYDGTSRTWLDLVRHDAMLRQNI</sequence>
<dbReference type="EMBL" id="NKHZ01000059">
    <property type="protein sequence ID" value="PNS16180.1"/>
    <property type="molecule type" value="Genomic_DNA"/>
</dbReference>
<comment type="caution">
    <text evidence="3">The sequence shown here is derived from an EMBL/GenBank/DDBJ whole genome shotgun (WGS) entry which is preliminary data.</text>
</comment>
<dbReference type="InParanoid" id="A0A2K1QMT5"/>
<dbReference type="GO" id="GO:0045944">
    <property type="term" value="P:positive regulation of transcription by RNA polymerase II"/>
    <property type="evidence" value="ECO:0007669"/>
    <property type="project" value="TreeGrafter"/>
</dbReference>
<gene>
    <name evidence="3" type="ORF">CAC42_1943</name>
</gene>
<dbReference type="Proteomes" id="UP000243797">
    <property type="component" value="Unassembled WGS sequence"/>
</dbReference>
<accession>A0A2K1QMT5</accession>
<dbReference type="GO" id="GO:0005634">
    <property type="term" value="C:nucleus"/>
    <property type="evidence" value="ECO:0007669"/>
    <property type="project" value="UniProtKB-SubCell"/>
</dbReference>
<dbReference type="Pfam" id="PF11951">
    <property type="entry name" value="Fungal_trans_2"/>
    <property type="match status" value="1"/>
</dbReference>
<evidence type="ECO:0000313" key="4">
    <source>
        <dbReference type="Proteomes" id="UP000243797"/>
    </source>
</evidence>
<dbReference type="OrthoDB" id="5089701at2759"/>
<dbReference type="AlphaFoldDB" id="A0A2K1QMT5"/>
<dbReference type="PANTHER" id="PTHR37534:SF7">
    <property type="entry name" value="TRANSCRIPTIONAL ACTIVATOR PROTEIN UGA3"/>
    <property type="match status" value="1"/>
</dbReference>
<dbReference type="GO" id="GO:0003700">
    <property type="term" value="F:DNA-binding transcription factor activity"/>
    <property type="evidence" value="ECO:0007669"/>
    <property type="project" value="TreeGrafter"/>
</dbReference>
<keyword evidence="2" id="KW-0539">Nucleus</keyword>
<dbReference type="InterPro" id="IPR021858">
    <property type="entry name" value="Fun_TF"/>
</dbReference>
<dbReference type="PANTHER" id="PTHR37534">
    <property type="entry name" value="TRANSCRIPTIONAL ACTIVATOR PROTEIN UGA3"/>
    <property type="match status" value="1"/>
</dbReference>
<organism evidence="3 4">
    <name type="scientific">Sphaceloma murrayae</name>
    <dbReference type="NCBI Taxonomy" id="2082308"/>
    <lineage>
        <taxon>Eukaryota</taxon>
        <taxon>Fungi</taxon>
        <taxon>Dikarya</taxon>
        <taxon>Ascomycota</taxon>
        <taxon>Pezizomycotina</taxon>
        <taxon>Dothideomycetes</taxon>
        <taxon>Dothideomycetidae</taxon>
        <taxon>Myriangiales</taxon>
        <taxon>Elsinoaceae</taxon>
        <taxon>Sphaceloma</taxon>
    </lineage>
</organism>
<keyword evidence="4" id="KW-1185">Reference proteome</keyword>
<name>A0A2K1QMT5_9PEZI</name>
<reference evidence="3 4" key="1">
    <citation type="submission" date="2017-06" db="EMBL/GenBank/DDBJ databases">
        <title>Draft genome sequence of a variant of Elsinoe murrayae.</title>
        <authorList>
            <person name="Cheng Q."/>
        </authorList>
    </citation>
    <scope>NUCLEOTIDE SEQUENCE [LARGE SCALE GENOMIC DNA]</scope>
    <source>
        <strain evidence="3 4">CQ-2017a</strain>
    </source>
</reference>
<evidence type="ECO:0000313" key="3">
    <source>
        <dbReference type="EMBL" id="PNS16180.1"/>
    </source>
</evidence>
<comment type="subcellular location">
    <subcellularLocation>
        <location evidence="1">Nucleus</location>
    </subcellularLocation>
</comment>
<dbReference type="GO" id="GO:0000976">
    <property type="term" value="F:transcription cis-regulatory region binding"/>
    <property type="evidence" value="ECO:0007669"/>
    <property type="project" value="TreeGrafter"/>
</dbReference>
<protein>
    <submittedName>
        <fullName evidence="3">Uncharacterized protein</fullName>
    </submittedName>
</protein>
<evidence type="ECO:0000256" key="2">
    <source>
        <dbReference type="ARBA" id="ARBA00023242"/>
    </source>
</evidence>
<proteinExistence type="predicted"/>